<evidence type="ECO:0000313" key="1">
    <source>
        <dbReference type="EMBL" id="KGN84524.1"/>
    </source>
</evidence>
<dbReference type="Proteomes" id="UP000030130">
    <property type="component" value="Unassembled WGS sequence"/>
</dbReference>
<evidence type="ECO:0000313" key="2">
    <source>
        <dbReference type="Proteomes" id="UP000030130"/>
    </source>
</evidence>
<dbReference type="EMBL" id="JRAI01000069">
    <property type="protein sequence ID" value="KGN84524.1"/>
    <property type="molecule type" value="Genomic_DNA"/>
</dbReference>
<dbReference type="AlphaFoldDB" id="A0A0A2F7X9"/>
<organism evidence="1 2">
    <name type="scientific">Porphyromonas gulae</name>
    <dbReference type="NCBI Taxonomy" id="111105"/>
    <lineage>
        <taxon>Bacteria</taxon>
        <taxon>Pseudomonadati</taxon>
        <taxon>Bacteroidota</taxon>
        <taxon>Bacteroidia</taxon>
        <taxon>Bacteroidales</taxon>
        <taxon>Porphyromonadaceae</taxon>
        <taxon>Porphyromonas</taxon>
    </lineage>
</organism>
<comment type="caution">
    <text evidence="1">The sequence shown here is derived from an EMBL/GenBank/DDBJ whole genome shotgun (WGS) entry which is preliminary data.</text>
</comment>
<accession>A0A0A2F7X9</accession>
<reference evidence="1 2" key="1">
    <citation type="submission" date="2014-08" db="EMBL/GenBank/DDBJ databases">
        <title>Porphyromonas gulae strain:COT-052_OH1451 Genome sequencing.</title>
        <authorList>
            <person name="Wallis C."/>
            <person name="Deusch O."/>
            <person name="O'Flynn C."/>
            <person name="Davis I."/>
            <person name="Jospin G."/>
            <person name="Darling A.E."/>
            <person name="Coil D.A."/>
            <person name="Alexiev A."/>
            <person name="Horsfall A."/>
            <person name="Kirkwood N."/>
            <person name="Harris S."/>
            <person name="Eisen J.A."/>
        </authorList>
    </citation>
    <scope>NUCLEOTIDE SEQUENCE [LARGE SCALE GENOMIC DNA]</scope>
    <source>
        <strain evidence="2">COT-052 OH1451</strain>
    </source>
</reference>
<sequence length="84" mass="9720">MEDGPCCELSIKRAILSKAIRRSKRINILAWLVDWGYGESEMISYNLFGMQTLMLFDRSQGSMFITYCLHNLRAGNARIVVRLF</sequence>
<gene>
    <name evidence="1" type="ORF">HR08_08780</name>
</gene>
<protein>
    <submittedName>
        <fullName evidence="1">Uncharacterized protein</fullName>
    </submittedName>
</protein>
<name>A0A0A2F7X9_9PORP</name>
<proteinExistence type="predicted"/>